<keyword evidence="9" id="KW-0408">Iron</keyword>
<proteinExistence type="inferred from homology"/>
<evidence type="ECO:0000256" key="6">
    <source>
        <dbReference type="ARBA" id="ARBA00022723"/>
    </source>
</evidence>
<comment type="similarity">
    <text evidence="3">Belongs to the cytochrome P450 family.</text>
</comment>
<keyword evidence="11" id="KW-0472">Membrane</keyword>
<keyword evidence="5" id="KW-0812">Transmembrane</keyword>
<keyword evidence="10" id="KW-0503">Monooxygenase</keyword>
<evidence type="ECO:0000256" key="3">
    <source>
        <dbReference type="ARBA" id="ARBA00010617"/>
    </source>
</evidence>
<dbReference type="PANTHER" id="PTHR47953">
    <property type="entry name" value="OS08G0105600 PROTEIN"/>
    <property type="match status" value="1"/>
</dbReference>
<dbReference type="InterPro" id="IPR036396">
    <property type="entry name" value="Cyt_P450_sf"/>
</dbReference>
<evidence type="ECO:0000256" key="7">
    <source>
        <dbReference type="ARBA" id="ARBA00022989"/>
    </source>
</evidence>
<dbReference type="GO" id="GO:0004497">
    <property type="term" value="F:monooxygenase activity"/>
    <property type="evidence" value="ECO:0007669"/>
    <property type="project" value="UniProtKB-KW"/>
</dbReference>
<comment type="caution">
    <text evidence="12">The sequence shown here is derived from an EMBL/GenBank/DDBJ whole genome shotgun (WGS) entry which is preliminary data.</text>
</comment>
<evidence type="ECO:0000256" key="1">
    <source>
        <dbReference type="ARBA" id="ARBA00001971"/>
    </source>
</evidence>
<protein>
    <recommendedName>
        <fullName evidence="14">Cytochrome P450</fullName>
    </recommendedName>
</protein>
<keyword evidence="6" id="KW-0479">Metal-binding</keyword>
<keyword evidence="7" id="KW-1133">Transmembrane helix</keyword>
<dbReference type="GO" id="GO:0016020">
    <property type="term" value="C:membrane"/>
    <property type="evidence" value="ECO:0007669"/>
    <property type="project" value="UniProtKB-SubCell"/>
</dbReference>
<dbReference type="PANTHER" id="PTHR47953:SF19">
    <property type="entry name" value="OS06G0641600 PROTEIN"/>
    <property type="match status" value="1"/>
</dbReference>
<evidence type="ECO:0000256" key="5">
    <source>
        <dbReference type="ARBA" id="ARBA00022692"/>
    </source>
</evidence>
<evidence type="ECO:0000256" key="9">
    <source>
        <dbReference type="ARBA" id="ARBA00023004"/>
    </source>
</evidence>
<evidence type="ECO:0000256" key="11">
    <source>
        <dbReference type="ARBA" id="ARBA00023136"/>
    </source>
</evidence>
<dbReference type="SUPFAM" id="SSF48264">
    <property type="entry name" value="Cytochrome P450"/>
    <property type="match status" value="1"/>
</dbReference>
<comment type="cofactor">
    <cofactor evidence="1">
        <name>heme</name>
        <dbReference type="ChEBI" id="CHEBI:30413"/>
    </cofactor>
</comment>
<evidence type="ECO:0000256" key="10">
    <source>
        <dbReference type="ARBA" id="ARBA00023033"/>
    </source>
</evidence>
<gene>
    <name evidence="12" type="ORF">Fmac_030539</name>
</gene>
<evidence type="ECO:0000256" key="8">
    <source>
        <dbReference type="ARBA" id="ARBA00023002"/>
    </source>
</evidence>
<keyword evidence="8" id="KW-0560">Oxidoreductase</keyword>
<dbReference type="GO" id="GO:0046872">
    <property type="term" value="F:metal ion binding"/>
    <property type="evidence" value="ECO:0007669"/>
    <property type="project" value="UniProtKB-KW"/>
</dbReference>
<accession>A0ABD1KZG1</accession>
<reference evidence="12 13" key="1">
    <citation type="submission" date="2024-08" db="EMBL/GenBank/DDBJ databases">
        <title>Insights into the chromosomal genome structure of Flemingia macrophylla.</title>
        <authorList>
            <person name="Ding Y."/>
            <person name="Zhao Y."/>
            <person name="Bi W."/>
            <person name="Wu M."/>
            <person name="Zhao G."/>
            <person name="Gong Y."/>
            <person name="Li W."/>
            <person name="Zhang P."/>
        </authorList>
    </citation>
    <scope>NUCLEOTIDE SEQUENCE [LARGE SCALE GENOMIC DNA]</scope>
    <source>
        <strain evidence="12">DYQJB</strain>
        <tissue evidence="12">Leaf</tissue>
    </source>
</reference>
<evidence type="ECO:0000256" key="4">
    <source>
        <dbReference type="ARBA" id="ARBA00022617"/>
    </source>
</evidence>
<dbReference type="EMBL" id="JBGMDY010000011">
    <property type="protein sequence ID" value="KAL2316663.1"/>
    <property type="molecule type" value="Genomic_DNA"/>
</dbReference>
<dbReference type="Proteomes" id="UP001603857">
    <property type="component" value="Unassembled WGS sequence"/>
</dbReference>
<sequence length="169" mass="19523">MDTHDVGEENGEDLVDVRFLRLQKNGDLQHPTCDSVVKAPFWTFLVLEARLLQQLWIGYQRNIASTSLMLHCCFQGNAARDVRLMGMRYQPRARFLDSSIDYKDAEFQFIPLAGRRVCPELHFGIANIEFSLANSLFKFDWKMARGNRPEELDMAETPGLTVKRKQDLL</sequence>
<evidence type="ECO:0000313" key="13">
    <source>
        <dbReference type="Proteomes" id="UP001603857"/>
    </source>
</evidence>
<evidence type="ECO:0000256" key="2">
    <source>
        <dbReference type="ARBA" id="ARBA00004167"/>
    </source>
</evidence>
<name>A0ABD1KZG1_9FABA</name>
<keyword evidence="4" id="KW-0349">Heme</keyword>
<organism evidence="12 13">
    <name type="scientific">Flemingia macrophylla</name>
    <dbReference type="NCBI Taxonomy" id="520843"/>
    <lineage>
        <taxon>Eukaryota</taxon>
        <taxon>Viridiplantae</taxon>
        <taxon>Streptophyta</taxon>
        <taxon>Embryophyta</taxon>
        <taxon>Tracheophyta</taxon>
        <taxon>Spermatophyta</taxon>
        <taxon>Magnoliopsida</taxon>
        <taxon>eudicotyledons</taxon>
        <taxon>Gunneridae</taxon>
        <taxon>Pentapetalae</taxon>
        <taxon>rosids</taxon>
        <taxon>fabids</taxon>
        <taxon>Fabales</taxon>
        <taxon>Fabaceae</taxon>
        <taxon>Papilionoideae</taxon>
        <taxon>50 kb inversion clade</taxon>
        <taxon>NPAAA clade</taxon>
        <taxon>indigoferoid/millettioid clade</taxon>
        <taxon>Phaseoleae</taxon>
        <taxon>Flemingia</taxon>
    </lineage>
</organism>
<evidence type="ECO:0008006" key="14">
    <source>
        <dbReference type="Google" id="ProtNLM"/>
    </source>
</evidence>
<dbReference type="AlphaFoldDB" id="A0ABD1KZG1"/>
<evidence type="ECO:0000313" key="12">
    <source>
        <dbReference type="EMBL" id="KAL2316663.1"/>
    </source>
</evidence>
<dbReference type="Gene3D" id="1.10.630.10">
    <property type="entry name" value="Cytochrome P450"/>
    <property type="match status" value="1"/>
</dbReference>
<dbReference type="InterPro" id="IPR052306">
    <property type="entry name" value="CYP450_71D"/>
</dbReference>
<comment type="subcellular location">
    <subcellularLocation>
        <location evidence="2">Membrane</location>
        <topology evidence="2">Single-pass membrane protein</topology>
    </subcellularLocation>
</comment>
<keyword evidence="13" id="KW-1185">Reference proteome</keyword>